<dbReference type="EMBL" id="CAUYUJ010018316">
    <property type="protein sequence ID" value="CAK0882634.1"/>
    <property type="molecule type" value="Genomic_DNA"/>
</dbReference>
<organism evidence="2 3">
    <name type="scientific">Prorocentrum cordatum</name>
    <dbReference type="NCBI Taxonomy" id="2364126"/>
    <lineage>
        <taxon>Eukaryota</taxon>
        <taxon>Sar</taxon>
        <taxon>Alveolata</taxon>
        <taxon>Dinophyceae</taxon>
        <taxon>Prorocentrales</taxon>
        <taxon>Prorocentraceae</taxon>
        <taxon>Prorocentrum</taxon>
    </lineage>
</organism>
<feature type="compositionally biased region" description="Basic and acidic residues" evidence="1">
    <location>
        <begin position="104"/>
        <end position="116"/>
    </location>
</feature>
<name>A0ABN9W8X5_9DINO</name>
<feature type="compositionally biased region" description="Basic and acidic residues" evidence="1">
    <location>
        <begin position="82"/>
        <end position="92"/>
    </location>
</feature>
<sequence>MQAVSAGCRRLALMMQRSSRLEMSAWARGPVAPPTYGKPNTEQKSRITFALHGNILLPCEDEVVTEHKQRFKDAVAANTNYKKADDEPDRGLRRGAGAPRHQRRDAGKAIHGEAGHRVLSGRPARGP</sequence>
<evidence type="ECO:0000256" key="1">
    <source>
        <dbReference type="SAM" id="MobiDB-lite"/>
    </source>
</evidence>
<comment type="caution">
    <text evidence="2">The sequence shown here is derived from an EMBL/GenBank/DDBJ whole genome shotgun (WGS) entry which is preliminary data.</text>
</comment>
<reference evidence="2" key="1">
    <citation type="submission" date="2023-10" db="EMBL/GenBank/DDBJ databases">
        <authorList>
            <person name="Chen Y."/>
            <person name="Shah S."/>
            <person name="Dougan E. K."/>
            <person name="Thang M."/>
            <person name="Chan C."/>
        </authorList>
    </citation>
    <scope>NUCLEOTIDE SEQUENCE [LARGE SCALE GENOMIC DNA]</scope>
</reference>
<keyword evidence="3" id="KW-1185">Reference proteome</keyword>
<proteinExistence type="predicted"/>
<protein>
    <submittedName>
        <fullName evidence="2">Uncharacterized protein</fullName>
    </submittedName>
</protein>
<gene>
    <name evidence="2" type="ORF">PCOR1329_LOCUS65085</name>
</gene>
<evidence type="ECO:0000313" key="2">
    <source>
        <dbReference type="EMBL" id="CAK0882634.1"/>
    </source>
</evidence>
<dbReference type="Proteomes" id="UP001189429">
    <property type="component" value="Unassembled WGS sequence"/>
</dbReference>
<feature type="region of interest" description="Disordered" evidence="1">
    <location>
        <begin position="79"/>
        <end position="127"/>
    </location>
</feature>
<evidence type="ECO:0000313" key="3">
    <source>
        <dbReference type="Proteomes" id="UP001189429"/>
    </source>
</evidence>
<accession>A0ABN9W8X5</accession>